<proteinExistence type="predicted"/>
<reference evidence="3" key="1">
    <citation type="journal article" date="2019" name="Int. J. Syst. Evol. Microbiol.">
        <title>The Global Catalogue of Microorganisms (GCM) 10K type strain sequencing project: providing services to taxonomists for standard genome sequencing and annotation.</title>
        <authorList>
            <consortium name="The Broad Institute Genomics Platform"/>
            <consortium name="The Broad Institute Genome Sequencing Center for Infectious Disease"/>
            <person name="Wu L."/>
            <person name="Ma J."/>
        </authorList>
    </citation>
    <scope>NUCLEOTIDE SEQUENCE [LARGE SCALE GENOMIC DNA]</scope>
    <source>
        <strain evidence="3">CGMCC 4.7132</strain>
    </source>
</reference>
<name>A0ABV9CQB6_9ACTN</name>
<dbReference type="Proteomes" id="UP001596004">
    <property type="component" value="Unassembled WGS sequence"/>
</dbReference>
<dbReference type="EMBL" id="JBHSFP010000029">
    <property type="protein sequence ID" value="MFC4535259.1"/>
    <property type="molecule type" value="Genomic_DNA"/>
</dbReference>
<organism evidence="2 3">
    <name type="scientific">Sphaerisporangium dianthi</name>
    <dbReference type="NCBI Taxonomy" id="1436120"/>
    <lineage>
        <taxon>Bacteria</taxon>
        <taxon>Bacillati</taxon>
        <taxon>Actinomycetota</taxon>
        <taxon>Actinomycetes</taxon>
        <taxon>Streptosporangiales</taxon>
        <taxon>Streptosporangiaceae</taxon>
        <taxon>Sphaerisporangium</taxon>
    </lineage>
</organism>
<evidence type="ECO:0000313" key="2">
    <source>
        <dbReference type="EMBL" id="MFC4535259.1"/>
    </source>
</evidence>
<comment type="caution">
    <text evidence="2">The sequence shown here is derived from an EMBL/GenBank/DDBJ whole genome shotgun (WGS) entry which is preliminary data.</text>
</comment>
<feature type="signal peptide" evidence="1">
    <location>
        <begin position="1"/>
        <end position="27"/>
    </location>
</feature>
<evidence type="ECO:0000313" key="3">
    <source>
        <dbReference type="Proteomes" id="UP001596004"/>
    </source>
</evidence>
<keyword evidence="3" id="KW-1185">Reference proteome</keyword>
<evidence type="ECO:0000256" key="1">
    <source>
        <dbReference type="SAM" id="SignalP"/>
    </source>
</evidence>
<dbReference type="RefSeq" id="WP_380847454.1">
    <property type="nucleotide sequence ID" value="NZ_JBHSFP010000029.1"/>
</dbReference>
<sequence>MPRTISLSLLGLAALFGAVTLATPASAASPSLSCQVIPSSTGPSTGVCGTFRAASSYVIDNAVQNGPAGGYAWSVPSGTRVVAGCQSTTPFCDLSVRATSVDRDFVTSVAVPGFGVLSVTAVIPAVCGKFLC</sequence>
<gene>
    <name evidence="2" type="ORF">ACFO60_31225</name>
</gene>
<feature type="chain" id="PRO_5047500254" evidence="1">
    <location>
        <begin position="28"/>
        <end position="132"/>
    </location>
</feature>
<protein>
    <submittedName>
        <fullName evidence="2">Uncharacterized protein</fullName>
    </submittedName>
</protein>
<accession>A0ABV9CQB6</accession>
<keyword evidence="1" id="KW-0732">Signal</keyword>